<name>A0A7G9G702_9FIRM</name>
<dbReference type="AlphaFoldDB" id="A0A7G9G702"/>
<dbReference type="EMBL" id="CP060634">
    <property type="protein sequence ID" value="QNM06584.1"/>
    <property type="molecule type" value="Genomic_DNA"/>
</dbReference>
<dbReference type="Proteomes" id="UP000515823">
    <property type="component" value="Chromosome"/>
</dbReference>
<reference evidence="1 2" key="1">
    <citation type="submission" date="2020-08" db="EMBL/GenBank/DDBJ databases">
        <authorList>
            <person name="Liu C."/>
            <person name="Sun Q."/>
        </authorList>
    </citation>
    <scope>NUCLEOTIDE SEQUENCE [LARGE SCALE GENOMIC DNA]</scope>
    <source>
        <strain evidence="1 2">NSJ-38</strain>
    </source>
</reference>
<keyword evidence="2" id="KW-1185">Reference proteome</keyword>
<evidence type="ECO:0000313" key="1">
    <source>
        <dbReference type="EMBL" id="QNM06584.1"/>
    </source>
</evidence>
<proteinExistence type="predicted"/>
<protein>
    <submittedName>
        <fullName evidence="1">Uncharacterized protein</fullName>
    </submittedName>
</protein>
<dbReference type="RefSeq" id="WP_249304132.1">
    <property type="nucleotide sequence ID" value="NZ_CP060634.1"/>
</dbReference>
<sequence>MSKAVLVMDLPECCGDCKLGDLDPSGLYCIPADNYFDGNDSSEEKAAWCPLRELPERKKLSGNVSNIESLGKEIAAASWNECLDAIEGSAEHE</sequence>
<evidence type="ECO:0000313" key="2">
    <source>
        <dbReference type="Proteomes" id="UP000515823"/>
    </source>
</evidence>
<dbReference type="KEGG" id="qdo:H9Q78_05480"/>
<accession>A0A7G9G702</accession>
<organism evidence="1 2">
    <name type="scientific">Qiania dongpingensis</name>
    <dbReference type="NCBI Taxonomy" id="2763669"/>
    <lineage>
        <taxon>Bacteria</taxon>
        <taxon>Bacillati</taxon>
        <taxon>Bacillota</taxon>
        <taxon>Clostridia</taxon>
        <taxon>Lachnospirales</taxon>
        <taxon>Lachnospiraceae</taxon>
        <taxon>Qiania</taxon>
    </lineage>
</organism>
<gene>
    <name evidence="1" type="ORF">H9Q78_05480</name>
</gene>